<evidence type="ECO:0000256" key="3">
    <source>
        <dbReference type="ARBA" id="ARBA00022448"/>
    </source>
</evidence>
<protein>
    <submittedName>
        <fullName evidence="8">Nucleoside transporter, putative</fullName>
    </submittedName>
</protein>
<feature type="transmembrane region" description="Helical" evidence="7">
    <location>
        <begin position="12"/>
        <end position="39"/>
    </location>
</feature>
<comment type="similarity">
    <text evidence="2">Belongs to the SLC29A/ENT transporter (TC 2.A.57) family.</text>
</comment>
<proteinExistence type="inferred from homology"/>
<feature type="transmembrane region" description="Helical" evidence="7">
    <location>
        <begin position="324"/>
        <end position="344"/>
    </location>
</feature>
<dbReference type="EMBL" id="LR877172">
    <property type="protein sequence ID" value="CAD2222807.1"/>
    <property type="molecule type" value="Genomic_DNA"/>
</dbReference>
<dbReference type="AlphaFoldDB" id="A0A7G2CUB0"/>
<keyword evidence="3" id="KW-0813">Transport</keyword>
<gene>
    <name evidence="8" type="ORF">ADEAN_001035700</name>
</gene>
<feature type="transmembrane region" description="Helical" evidence="7">
    <location>
        <begin position="410"/>
        <end position="432"/>
    </location>
</feature>
<comment type="subcellular location">
    <subcellularLocation>
        <location evidence="1">Membrane</location>
        <topology evidence="1">Multi-pass membrane protein</topology>
    </subcellularLocation>
</comment>
<dbReference type="GO" id="GO:0005337">
    <property type="term" value="F:nucleoside transmembrane transporter activity"/>
    <property type="evidence" value="ECO:0007669"/>
    <property type="project" value="InterPro"/>
</dbReference>
<evidence type="ECO:0000256" key="2">
    <source>
        <dbReference type="ARBA" id="ARBA00007965"/>
    </source>
</evidence>
<keyword evidence="5 7" id="KW-1133">Transmembrane helix</keyword>
<keyword evidence="9" id="KW-1185">Reference proteome</keyword>
<name>A0A7G2CUB0_9TRYP</name>
<evidence type="ECO:0000256" key="5">
    <source>
        <dbReference type="ARBA" id="ARBA00022989"/>
    </source>
</evidence>
<dbReference type="InterPro" id="IPR036259">
    <property type="entry name" value="MFS_trans_sf"/>
</dbReference>
<evidence type="ECO:0000256" key="6">
    <source>
        <dbReference type="ARBA" id="ARBA00023136"/>
    </source>
</evidence>
<evidence type="ECO:0000313" key="8">
    <source>
        <dbReference type="EMBL" id="CAD2222807.1"/>
    </source>
</evidence>
<accession>A0A7G2CUB0</accession>
<dbReference type="Proteomes" id="UP000515908">
    <property type="component" value="Chromosome 28"/>
</dbReference>
<evidence type="ECO:0000256" key="7">
    <source>
        <dbReference type="SAM" id="Phobius"/>
    </source>
</evidence>
<reference evidence="8 9" key="1">
    <citation type="submission" date="2020-08" db="EMBL/GenBank/DDBJ databases">
        <authorList>
            <person name="Newling K."/>
            <person name="Davey J."/>
            <person name="Forrester S."/>
        </authorList>
    </citation>
    <scope>NUCLEOTIDE SEQUENCE [LARGE SCALE GENOMIC DNA]</scope>
    <source>
        <strain evidence="9">Crithidia deanei Carvalho (ATCC PRA-265)</strain>
    </source>
</reference>
<feature type="transmembrane region" description="Helical" evidence="7">
    <location>
        <begin position="59"/>
        <end position="77"/>
    </location>
</feature>
<dbReference type="GO" id="GO:0005886">
    <property type="term" value="C:plasma membrane"/>
    <property type="evidence" value="ECO:0007669"/>
    <property type="project" value="TreeGrafter"/>
</dbReference>
<feature type="transmembrane region" description="Helical" evidence="7">
    <location>
        <begin position="122"/>
        <end position="141"/>
    </location>
</feature>
<dbReference type="PANTHER" id="PTHR10332">
    <property type="entry name" value="EQUILIBRATIVE NUCLEOSIDE TRANSPORTER"/>
    <property type="match status" value="1"/>
</dbReference>
<keyword evidence="6 7" id="KW-0472">Membrane</keyword>
<feature type="transmembrane region" description="Helical" evidence="7">
    <location>
        <begin position="381"/>
        <end position="404"/>
    </location>
</feature>
<feature type="transmembrane region" description="Helical" evidence="7">
    <location>
        <begin position="453"/>
        <end position="473"/>
    </location>
</feature>
<evidence type="ECO:0000256" key="4">
    <source>
        <dbReference type="ARBA" id="ARBA00022692"/>
    </source>
</evidence>
<evidence type="ECO:0000256" key="1">
    <source>
        <dbReference type="ARBA" id="ARBA00004141"/>
    </source>
</evidence>
<dbReference type="SUPFAM" id="SSF103473">
    <property type="entry name" value="MFS general substrate transporter"/>
    <property type="match status" value="1"/>
</dbReference>
<sequence length="474" mass="52027">MTCLGLHSVAELLTFITSIFVGLTMVMGVNAVNAAPTFMLDYFKYIQHSEDAVPHFENFWVNILTYYSVITYVAQAANEPLNLTRFVCRFSLQFRMLAALMILFVELIVIVVLPHTGASETGAMVAIIIVAFLGGVARAYYENTGYALFGPCPSKMMSGTLVGVAVSGFLVSIIQIILKASMPDTYDSVLTQSIIYFSLSLGIIFLGGVMLFILKWNPFARRYISELRSHKNFFENIYSHHIKEVPVHPSEPTGDALPPAEGLLQLETVGETEEKVIKSTLDSDEEEEVRAIQPGEEPAVLTTAEMLQSVNVWFIIKQVWDMMLACLLIFTVTYLMNPGVLMAIDYDDKWFSTVVMAVYNGADLIGRGLSMIKKLWVPRKVVLIVAIARLVFIPLITLCAAHKIPSHAAAYVFTAALGLTNGFFGTLTMVYAPGTVTLHTEAERAMAGQATGVCLLSGCAIGAMIQIALVLPFN</sequence>
<organism evidence="8 9">
    <name type="scientific">Angomonas deanei</name>
    <dbReference type="NCBI Taxonomy" id="59799"/>
    <lineage>
        <taxon>Eukaryota</taxon>
        <taxon>Discoba</taxon>
        <taxon>Euglenozoa</taxon>
        <taxon>Kinetoplastea</taxon>
        <taxon>Metakinetoplastina</taxon>
        <taxon>Trypanosomatida</taxon>
        <taxon>Trypanosomatidae</taxon>
        <taxon>Strigomonadinae</taxon>
        <taxon>Angomonas</taxon>
    </lineage>
</organism>
<evidence type="ECO:0000313" key="9">
    <source>
        <dbReference type="Proteomes" id="UP000515908"/>
    </source>
</evidence>
<dbReference type="Pfam" id="PF01733">
    <property type="entry name" value="Nucleoside_tran"/>
    <property type="match status" value="1"/>
</dbReference>
<dbReference type="PANTHER" id="PTHR10332:SF10">
    <property type="entry name" value="EQUILIBRATIVE NUCLEOSIDE TRANSPORTER 4"/>
    <property type="match status" value="1"/>
</dbReference>
<feature type="transmembrane region" description="Helical" evidence="7">
    <location>
        <begin position="350"/>
        <end position="369"/>
    </location>
</feature>
<feature type="transmembrane region" description="Helical" evidence="7">
    <location>
        <begin position="194"/>
        <end position="214"/>
    </location>
</feature>
<dbReference type="InterPro" id="IPR002259">
    <property type="entry name" value="Eqnu_transpt"/>
</dbReference>
<feature type="transmembrane region" description="Helical" evidence="7">
    <location>
        <begin position="161"/>
        <end position="182"/>
    </location>
</feature>
<feature type="transmembrane region" description="Helical" evidence="7">
    <location>
        <begin position="97"/>
        <end position="116"/>
    </location>
</feature>
<dbReference type="VEuPathDB" id="TriTrypDB:ADEAN_001035700"/>
<keyword evidence="4 7" id="KW-0812">Transmembrane</keyword>